<protein>
    <submittedName>
        <fullName evidence="1">Uncharacterized protein</fullName>
    </submittedName>
</protein>
<evidence type="ECO:0000313" key="2">
    <source>
        <dbReference type="Proteomes" id="UP000325003"/>
    </source>
</evidence>
<dbReference type="Pfam" id="PF21893">
    <property type="entry name" value="DUF6918"/>
    <property type="match status" value="1"/>
</dbReference>
<dbReference type="AlphaFoldDB" id="A0A5B1L5F4"/>
<accession>A0A5B1L5F4</accession>
<comment type="caution">
    <text evidence="1">The sequence shown here is derived from an EMBL/GenBank/DDBJ whole genome shotgun (WGS) entry which is preliminary data.</text>
</comment>
<keyword evidence="2" id="KW-1185">Reference proteome</keyword>
<organism evidence="1 2">
    <name type="scientific">Nocardioides humilatus</name>
    <dbReference type="NCBI Taxonomy" id="2607660"/>
    <lineage>
        <taxon>Bacteria</taxon>
        <taxon>Bacillati</taxon>
        <taxon>Actinomycetota</taxon>
        <taxon>Actinomycetes</taxon>
        <taxon>Propionibacteriales</taxon>
        <taxon>Nocardioidaceae</taxon>
        <taxon>Nocardioides</taxon>
    </lineage>
</organism>
<proteinExistence type="predicted"/>
<sequence length="149" mass="16030">MSLSKQLLTKKNRPPLVTDLVDVVRQEVADKKGVSGATLKAGYATATKMMPDLVRKAVRKLLPDALSALEPFWEKFVADGGPDFGAYLAQHGEQVTAALLAITDARAEATSKEALKKVYRALRAKADAHVQAALPRLGATVQKHATRTP</sequence>
<evidence type="ECO:0000313" key="1">
    <source>
        <dbReference type="EMBL" id="KAA1415921.1"/>
    </source>
</evidence>
<name>A0A5B1L5F4_9ACTN</name>
<dbReference type="Proteomes" id="UP000325003">
    <property type="component" value="Unassembled WGS sequence"/>
</dbReference>
<reference evidence="1 2" key="2">
    <citation type="submission" date="2019-09" db="EMBL/GenBank/DDBJ databases">
        <authorList>
            <person name="Jin C."/>
        </authorList>
    </citation>
    <scope>NUCLEOTIDE SEQUENCE [LARGE SCALE GENOMIC DNA]</scope>
    <source>
        <strain evidence="1 2">BN130099</strain>
    </source>
</reference>
<dbReference type="InterPro" id="IPR054211">
    <property type="entry name" value="DUF6918"/>
</dbReference>
<dbReference type="EMBL" id="VUJV01000008">
    <property type="protein sequence ID" value="KAA1415921.1"/>
    <property type="molecule type" value="Genomic_DNA"/>
</dbReference>
<gene>
    <name evidence="1" type="ORF">F0U44_20015</name>
</gene>
<dbReference type="RefSeq" id="WP_149730147.1">
    <property type="nucleotide sequence ID" value="NZ_VUJV01000008.1"/>
</dbReference>
<reference evidence="1 2" key="1">
    <citation type="submission" date="2019-09" db="EMBL/GenBank/DDBJ databases">
        <title>Nocardioides panacisoli sp. nov., isolated from the soil of a ginseng field.</title>
        <authorList>
            <person name="Cho C."/>
        </authorList>
    </citation>
    <scope>NUCLEOTIDE SEQUENCE [LARGE SCALE GENOMIC DNA]</scope>
    <source>
        <strain evidence="1 2">BN130099</strain>
    </source>
</reference>